<evidence type="ECO:0000256" key="1">
    <source>
        <dbReference type="SAM" id="Phobius"/>
    </source>
</evidence>
<keyword evidence="1" id="KW-1133">Transmembrane helix</keyword>
<dbReference type="InterPro" id="IPR021478">
    <property type="entry name" value="DUF3131"/>
</dbReference>
<keyword evidence="4" id="KW-1185">Reference proteome</keyword>
<evidence type="ECO:0000259" key="2">
    <source>
        <dbReference type="Pfam" id="PF11329"/>
    </source>
</evidence>
<evidence type="ECO:0000313" key="4">
    <source>
        <dbReference type="Proteomes" id="UP000245506"/>
    </source>
</evidence>
<keyword evidence="1" id="KW-0812">Transmembrane</keyword>
<evidence type="ECO:0000313" key="3">
    <source>
        <dbReference type="EMBL" id="PWQ98374.1"/>
    </source>
</evidence>
<dbReference type="Proteomes" id="UP000245506">
    <property type="component" value="Unassembled WGS sequence"/>
</dbReference>
<dbReference type="EMBL" id="QGKL01000012">
    <property type="protein sequence ID" value="PWQ98374.1"/>
    <property type="molecule type" value="Genomic_DNA"/>
</dbReference>
<dbReference type="RefSeq" id="WP_109822215.1">
    <property type="nucleotide sequence ID" value="NZ_QGKL01000012.1"/>
</dbReference>
<dbReference type="Pfam" id="PF11329">
    <property type="entry name" value="DUF3131"/>
    <property type="match status" value="1"/>
</dbReference>
<reference evidence="3 4" key="1">
    <citation type="submission" date="2018-05" db="EMBL/GenBank/DDBJ databases">
        <title>Leucothrix arctica sp. nov., isolated from Arctic seawater.</title>
        <authorList>
            <person name="Choi A."/>
            <person name="Baek K."/>
        </authorList>
    </citation>
    <scope>NUCLEOTIDE SEQUENCE [LARGE SCALE GENOMIC DNA]</scope>
    <source>
        <strain evidence="3 4">IMCC9719</strain>
    </source>
</reference>
<proteinExistence type="predicted"/>
<dbReference type="AlphaFoldDB" id="A0A317CIJ3"/>
<dbReference type="Gene3D" id="1.50.10.140">
    <property type="match status" value="1"/>
</dbReference>
<dbReference type="OrthoDB" id="9147113at2"/>
<organism evidence="3 4">
    <name type="scientific">Leucothrix arctica</name>
    <dbReference type="NCBI Taxonomy" id="1481894"/>
    <lineage>
        <taxon>Bacteria</taxon>
        <taxon>Pseudomonadati</taxon>
        <taxon>Pseudomonadota</taxon>
        <taxon>Gammaproteobacteria</taxon>
        <taxon>Thiotrichales</taxon>
        <taxon>Thiotrichaceae</taxon>
        <taxon>Leucothrix</taxon>
    </lineage>
</organism>
<sequence>MNNDNKNQKRRLKRYLPLLLGGLLGVGVITWTSLTMDDVDESKADVSELFAAKQGAPGMSGIPSQAEEEIHACFKPISGLAETDLAAARIAWKYFENNYQPKTGLVNSVNNFTSTTMWDTGSALAATIAAHDFGFIDQKQFDDRIVAMIKMLSEMKLFNNEAPNKVYSTTTGEMVDYRNKPSEDGIGVSTLDLARLVSWMNTLSCKHPKYTNQSNRVLSRWKYDRLINNGQMYGLARDAVTKKIRVLQEGRLGYEQYAGKVFKETGFDQSVAATYNNKYRSGMEIYDVPIAFDSRDPRVLGAYNYVVTESYGLDVMEHGYNEENTSLTKNIYDVQKERWKRTGVVSAISEDNVDRKPYFVYNTIFTAGLPWNTTTDRGVQYNELKSVSTKAAWTMAMLFPDDPYSTVLKEQVESAHDPKKGWYSGVYENGKGYNKAMSANTNGIVMSTLLYKKYGPLYQLCNACGRKLKLDPSIFKSQQ</sequence>
<name>A0A317CIJ3_9GAMM</name>
<feature type="transmembrane region" description="Helical" evidence="1">
    <location>
        <begin position="15"/>
        <end position="34"/>
    </location>
</feature>
<accession>A0A317CIJ3</accession>
<keyword evidence="1" id="KW-0472">Membrane</keyword>
<gene>
    <name evidence="3" type="ORF">DKT75_04405</name>
</gene>
<feature type="domain" description="DUF3131" evidence="2">
    <location>
        <begin position="87"/>
        <end position="454"/>
    </location>
</feature>
<comment type="caution">
    <text evidence="3">The sequence shown here is derived from an EMBL/GenBank/DDBJ whole genome shotgun (WGS) entry which is preliminary data.</text>
</comment>
<protein>
    <recommendedName>
        <fullName evidence="2">DUF3131 domain-containing protein</fullName>
    </recommendedName>
</protein>